<organism evidence="1 2">
    <name type="scientific">Panagrellus redivivus</name>
    <name type="common">Microworm</name>
    <dbReference type="NCBI Taxonomy" id="6233"/>
    <lineage>
        <taxon>Eukaryota</taxon>
        <taxon>Metazoa</taxon>
        <taxon>Ecdysozoa</taxon>
        <taxon>Nematoda</taxon>
        <taxon>Chromadorea</taxon>
        <taxon>Rhabditida</taxon>
        <taxon>Tylenchina</taxon>
        <taxon>Panagrolaimomorpha</taxon>
        <taxon>Panagrolaimoidea</taxon>
        <taxon>Panagrolaimidae</taxon>
        <taxon>Panagrellus</taxon>
    </lineage>
</organism>
<evidence type="ECO:0000313" key="1">
    <source>
        <dbReference type="Proteomes" id="UP000492821"/>
    </source>
</evidence>
<proteinExistence type="predicted"/>
<keyword evidence="1" id="KW-1185">Reference proteome</keyword>
<dbReference type="AlphaFoldDB" id="A0A7E4VJD5"/>
<dbReference type="Proteomes" id="UP000492821">
    <property type="component" value="Unassembled WGS sequence"/>
</dbReference>
<accession>A0A7E4VJD5</accession>
<sequence length="279" mass="32702">MPYPIAKLAYGLRCRLSELATLSERYRLQEAAGNKDICPPKLQAIHVKNKILYFSKNGKAFETMFHYYYAYFLNIMAKVLYICLDVKLDNVPVESITEDMLAHTVFRPHTLELYNYDDIPANFFANLQSKILLTEVTTLTVDRIASNRIDLCELFGHIPRLETFTFDGVVSKTWMSDILKSQKSKLRSLDVHLSFESFEELKAEELVDFIKAQMKSCDINIRVKVRRKKRKSIRAWKLFLSEMLLPFLPRTEDIQLPYRELVFHLNGNPYSFYLPSQFE</sequence>
<protein>
    <submittedName>
        <fullName evidence="2">FTH domain-containing protein</fullName>
    </submittedName>
</protein>
<name>A0A7E4VJD5_PANRE</name>
<reference evidence="1" key="1">
    <citation type="journal article" date="2013" name="Genetics">
        <title>The draft genome and transcriptome of Panagrellus redivivus are shaped by the harsh demands of a free-living lifestyle.</title>
        <authorList>
            <person name="Srinivasan J."/>
            <person name="Dillman A.R."/>
            <person name="Macchietto M.G."/>
            <person name="Heikkinen L."/>
            <person name="Lakso M."/>
            <person name="Fracchia K.M."/>
            <person name="Antoshechkin I."/>
            <person name="Mortazavi A."/>
            <person name="Wong G."/>
            <person name="Sternberg P.W."/>
        </authorList>
    </citation>
    <scope>NUCLEOTIDE SEQUENCE [LARGE SCALE GENOMIC DNA]</scope>
    <source>
        <strain evidence="1">MT8872</strain>
    </source>
</reference>
<dbReference type="WBParaSite" id="Pan_g21792.t1">
    <property type="protein sequence ID" value="Pan_g21792.t1"/>
    <property type="gene ID" value="Pan_g21792"/>
</dbReference>
<evidence type="ECO:0000313" key="2">
    <source>
        <dbReference type="WBParaSite" id="Pan_g21792.t1"/>
    </source>
</evidence>
<reference evidence="2" key="2">
    <citation type="submission" date="2020-10" db="UniProtKB">
        <authorList>
            <consortium name="WormBaseParasite"/>
        </authorList>
    </citation>
    <scope>IDENTIFICATION</scope>
</reference>